<name>A0AAN7GLW1_9MYRT</name>
<sequence>MLLSASIIQILQWLWGILHSSIPYCLCCGGLRVCLLPLQGEARPTIYLIPEQGLLSVLPYRPGEAFCCGRRLWSSFTFTTMTTHWKALHVQQLRPGFLVEQPSYHWTPCLCGM</sequence>
<evidence type="ECO:0000256" key="1">
    <source>
        <dbReference type="SAM" id="SignalP"/>
    </source>
</evidence>
<keyword evidence="1" id="KW-0732">Signal</keyword>
<accession>A0AAN7GLW1</accession>
<dbReference type="Proteomes" id="UP001345219">
    <property type="component" value="Chromosome 20"/>
</dbReference>
<feature type="chain" id="PRO_5042847461" description="Secreted protein" evidence="1">
    <location>
        <begin position="21"/>
        <end position="113"/>
    </location>
</feature>
<reference evidence="2 3" key="1">
    <citation type="journal article" date="2023" name="Hortic Res">
        <title>Pangenome of water caltrop reveals structural variations and asymmetric subgenome divergence after allopolyploidization.</title>
        <authorList>
            <person name="Zhang X."/>
            <person name="Chen Y."/>
            <person name="Wang L."/>
            <person name="Yuan Y."/>
            <person name="Fang M."/>
            <person name="Shi L."/>
            <person name="Lu R."/>
            <person name="Comes H.P."/>
            <person name="Ma Y."/>
            <person name="Chen Y."/>
            <person name="Huang G."/>
            <person name="Zhou Y."/>
            <person name="Zheng Z."/>
            <person name="Qiu Y."/>
        </authorList>
    </citation>
    <scope>NUCLEOTIDE SEQUENCE [LARGE SCALE GENOMIC DNA]</scope>
    <source>
        <tissue evidence="2">Roots</tissue>
    </source>
</reference>
<proteinExistence type="predicted"/>
<organism evidence="2 3">
    <name type="scientific">Trapa incisa</name>
    <dbReference type="NCBI Taxonomy" id="236973"/>
    <lineage>
        <taxon>Eukaryota</taxon>
        <taxon>Viridiplantae</taxon>
        <taxon>Streptophyta</taxon>
        <taxon>Embryophyta</taxon>
        <taxon>Tracheophyta</taxon>
        <taxon>Spermatophyta</taxon>
        <taxon>Magnoliopsida</taxon>
        <taxon>eudicotyledons</taxon>
        <taxon>Gunneridae</taxon>
        <taxon>Pentapetalae</taxon>
        <taxon>rosids</taxon>
        <taxon>malvids</taxon>
        <taxon>Myrtales</taxon>
        <taxon>Lythraceae</taxon>
        <taxon>Trapa</taxon>
    </lineage>
</organism>
<comment type="caution">
    <text evidence="2">The sequence shown here is derived from an EMBL/GenBank/DDBJ whole genome shotgun (WGS) entry which is preliminary data.</text>
</comment>
<evidence type="ECO:0008006" key="4">
    <source>
        <dbReference type="Google" id="ProtNLM"/>
    </source>
</evidence>
<gene>
    <name evidence="2" type="ORF">SAY87_026290</name>
</gene>
<dbReference type="AlphaFoldDB" id="A0AAN7GLW1"/>
<dbReference type="EMBL" id="JAXIOK010000020">
    <property type="protein sequence ID" value="KAK4747253.1"/>
    <property type="molecule type" value="Genomic_DNA"/>
</dbReference>
<protein>
    <recommendedName>
        <fullName evidence="4">Secreted protein</fullName>
    </recommendedName>
</protein>
<keyword evidence="3" id="KW-1185">Reference proteome</keyword>
<feature type="signal peptide" evidence="1">
    <location>
        <begin position="1"/>
        <end position="20"/>
    </location>
</feature>
<evidence type="ECO:0000313" key="2">
    <source>
        <dbReference type="EMBL" id="KAK4747253.1"/>
    </source>
</evidence>
<evidence type="ECO:0000313" key="3">
    <source>
        <dbReference type="Proteomes" id="UP001345219"/>
    </source>
</evidence>